<gene>
    <name evidence="3" type="ORF">J2Z44_001756</name>
</gene>
<dbReference type="InterPro" id="IPR028098">
    <property type="entry name" value="Glyco_trans_4-like_N"/>
</dbReference>
<dbReference type="PANTHER" id="PTHR45947">
    <property type="entry name" value="SULFOQUINOVOSYL TRANSFERASE SQD2"/>
    <property type="match status" value="1"/>
</dbReference>
<feature type="domain" description="Glycosyltransferase subfamily 4-like N-terminal" evidence="2">
    <location>
        <begin position="50"/>
        <end position="151"/>
    </location>
</feature>
<dbReference type="RefSeq" id="WP_021281410.1">
    <property type="nucleotide sequence ID" value="NZ_JAGGLL010000011.1"/>
</dbReference>
<dbReference type="Proteomes" id="UP001519308">
    <property type="component" value="Unassembled WGS sequence"/>
</dbReference>
<evidence type="ECO:0000259" key="2">
    <source>
        <dbReference type="Pfam" id="PF13439"/>
    </source>
</evidence>
<dbReference type="Pfam" id="PF00534">
    <property type="entry name" value="Glycos_transf_1"/>
    <property type="match status" value="1"/>
</dbReference>
<dbReference type="InterPro" id="IPR001296">
    <property type="entry name" value="Glyco_trans_1"/>
</dbReference>
<dbReference type="Gene3D" id="3.40.50.2000">
    <property type="entry name" value="Glycogen Phosphorylase B"/>
    <property type="match status" value="2"/>
</dbReference>
<accession>A0ABS4K3X6</accession>
<dbReference type="SUPFAM" id="SSF53756">
    <property type="entry name" value="UDP-Glycosyltransferase/glycogen phosphorylase"/>
    <property type="match status" value="1"/>
</dbReference>
<name>A0ABS4K3X6_9CLOT</name>
<reference evidence="3 4" key="1">
    <citation type="submission" date="2021-03" db="EMBL/GenBank/DDBJ databases">
        <title>Genomic Encyclopedia of Type Strains, Phase IV (KMG-IV): sequencing the most valuable type-strain genomes for metagenomic binning, comparative biology and taxonomic classification.</title>
        <authorList>
            <person name="Goeker M."/>
        </authorList>
    </citation>
    <scope>NUCLEOTIDE SEQUENCE [LARGE SCALE GENOMIC DNA]</scope>
    <source>
        <strain evidence="3 4">DSM 28650</strain>
    </source>
</reference>
<sequence>MKVLLCARGDYLKNTAGDTTILLKIYKHLKDLGVGVDIACSDDDNDYSSYDIIHLFDVKGIFDSYKHFKGATNYKNKLVVSPFYFNMSNFYTHIEDMDRLKLWNNCKIYREELLNRSKLIICNSNYEKDALLKDFQLSDKFKVIHNGVDLEYEDIPLYNFKERYNLDKYVVSVGRICAAKNQLTLTKLCHELGITLVLIGPVAEKAYLRKCLQYPNVKYLGFMDSYNVYNAYKFARVHVLPSFAEVTSLSSLKAAASGTNIVVTEEGASREYFKDMGIYCNPYDGNSIKEAIIKGYEKRKTSKLKDYIEENFTWKKAIEEIYKSYLEL</sequence>
<evidence type="ECO:0000259" key="1">
    <source>
        <dbReference type="Pfam" id="PF00534"/>
    </source>
</evidence>
<dbReference type="Pfam" id="PF13439">
    <property type="entry name" value="Glyco_transf_4"/>
    <property type="match status" value="1"/>
</dbReference>
<dbReference type="EMBL" id="JAGGLL010000011">
    <property type="protein sequence ID" value="MBP2021960.1"/>
    <property type="molecule type" value="Genomic_DNA"/>
</dbReference>
<dbReference type="PANTHER" id="PTHR45947:SF3">
    <property type="entry name" value="SULFOQUINOVOSYL TRANSFERASE SQD2"/>
    <property type="match status" value="1"/>
</dbReference>
<dbReference type="InterPro" id="IPR050194">
    <property type="entry name" value="Glycosyltransferase_grp1"/>
</dbReference>
<evidence type="ECO:0000313" key="3">
    <source>
        <dbReference type="EMBL" id="MBP2021960.1"/>
    </source>
</evidence>
<organism evidence="3 4">
    <name type="scientific">Clostridium punense</name>
    <dbReference type="NCBI Taxonomy" id="1054297"/>
    <lineage>
        <taxon>Bacteria</taxon>
        <taxon>Bacillati</taxon>
        <taxon>Bacillota</taxon>
        <taxon>Clostridia</taxon>
        <taxon>Eubacteriales</taxon>
        <taxon>Clostridiaceae</taxon>
        <taxon>Clostridium</taxon>
    </lineage>
</organism>
<dbReference type="CDD" id="cd03801">
    <property type="entry name" value="GT4_PimA-like"/>
    <property type="match status" value="1"/>
</dbReference>
<feature type="domain" description="Glycosyl transferase family 1" evidence="1">
    <location>
        <begin position="166"/>
        <end position="303"/>
    </location>
</feature>
<evidence type="ECO:0000313" key="4">
    <source>
        <dbReference type="Proteomes" id="UP001519308"/>
    </source>
</evidence>
<proteinExistence type="predicted"/>
<keyword evidence="4" id="KW-1185">Reference proteome</keyword>
<comment type="caution">
    <text evidence="3">The sequence shown here is derived from an EMBL/GenBank/DDBJ whole genome shotgun (WGS) entry which is preliminary data.</text>
</comment>
<protein>
    <submittedName>
        <fullName evidence="3">Glycosyltransferase involved in cell wall biosynthesis</fullName>
    </submittedName>
</protein>